<feature type="region of interest" description="Disordered" evidence="1">
    <location>
        <begin position="20"/>
        <end position="40"/>
    </location>
</feature>
<feature type="compositionally biased region" description="Polar residues" evidence="1">
    <location>
        <begin position="561"/>
        <end position="571"/>
    </location>
</feature>
<protein>
    <submittedName>
        <fullName evidence="3">Cordon-bleu WH2 repeat protein-like 1a</fullName>
    </submittedName>
</protein>
<dbReference type="PANTHER" id="PTHR21557:SF2">
    <property type="entry name" value="CORDON-BLEU PROTEIN-LIKE 1"/>
    <property type="match status" value="1"/>
</dbReference>
<feature type="compositionally biased region" description="Basic and acidic residues" evidence="1">
    <location>
        <begin position="582"/>
        <end position="592"/>
    </location>
</feature>
<dbReference type="Pfam" id="PF09469">
    <property type="entry name" value="Cobl"/>
    <property type="match status" value="1"/>
</dbReference>
<organism evidence="3 4">
    <name type="scientific">Oryzias sinensis</name>
    <name type="common">Chinese medaka</name>
    <dbReference type="NCBI Taxonomy" id="183150"/>
    <lineage>
        <taxon>Eukaryota</taxon>
        <taxon>Metazoa</taxon>
        <taxon>Chordata</taxon>
        <taxon>Craniata</taxon>
        <taxon>Vertebrata</taxon>
        <taxon>Euteleostomi</taxon>
        <taxon>Actinopterygii</taxon>
        <taxon>Neopterygii</taxon>
        <taxon>Teleostei</taxon>
        <taxon>Neoteleostei</taxon>
        <taxon>Acanthomorphata</taxon>
        <taxon>Ovalentaria</taxon>
        <taxon>Atherinomorphae</taxon>
        <taxon>Beloniformes</taxon>
        <taxon>Adrianichthyidae</taxon>
        <taxon>Oryziinae</taxon>
        <taxon>Oryzias</taxon>
    </lineage>
</organism>
<dbReference type="Gene3D" id="3.10.20.90">
    <property type="entry name" value="Phosphatidylinositol 3-kinase Catalytic Subunit, Chain A, domain 1"/>
    <property type="match status" value="1"/>
</dbReference>
<evidence type="ECO:0000256" key="1">
    <source>
        <dbReference type="SAM" id="MobiDB-lite"/>
    </source>
</evidence>
<accession>A0A8C8A8R3</accession>
<dbReference type="InterPro" id="IPR039895">
    <property type="entry name" value="COBL-like"/>
</dbReference>
<evidence type="ECO:0000313" key="3">
    <source>
        <dbReference type="Ensembl" id="ENSOSIP00000051443.1"/>
    </source>
</evidence>
<feature type="region of interest" description="Disordered" evidence="1">
    <location>
        <begin position="730"/>
        <end position="764"/>
    </location>
</feature>
<dbReference type="InterPro" id="IPR019025">
    <property type="entry name" value="Cordon-bleu_ubiquitin_domain"/>
</dbReference>
<dbReference type="Proteomes" id="UP000694383">
    <property type="component" value="Unplaced"/>
</dbReference>
<feature type="region of interest" description="Disordered" evidence="1">
    <location>
        <begin position="268"/>
        <end position="335"/>
    </location>
</feature>
<name>A0A8C8A8R3_9TELE</name>
<sequence length="764" mass="82947">MIRGAPRLVWLTTLQRRSVRRGKNKEPRRLSPSSNVLCSSSAKSFSEPISRALPRKLKRLARLFLREMDDRVNPLQRNHSLFVVLPGGVEKNATVHGSKPVMDLLVTLCAGYHLNPSDYTVEFLSTNKNSISFKPNSPIGLLEAEKMVLKPKATEEKTKRPYVPEATVRLLINYKKSHKTVVRVNPSLPLEMLLPAVCDKCEFHVETTVLLRDSQSNEPLDLRRSLNDHGLRELFAKDTALKDPTVPGVGPSEADLLKKENKQKKRGFFSLFRRKKKKHQSNGTASAPASPRLSRNVERGSECNSLPANASKKRRAPPPPMLAPQSVSGSLSSCGERAAQTSVEFNLISTKRKAPPPPPCVNAAPESTADADVEESLHPLEEKKDGEGSQSANSAPGSSSPPGRPPSPPLSPEGSKLHPPTFLGKDLSDARLALAKVLTSSVSKGTLAKRLRNSASFPKFNVSSCISVNSDRQESKDIRVALESVLDLNLPTETEDVQRRGMTTFTVVPTKKLTNVPEKLLAKEERVSEEEEEKGNPPPPEGAESMNSEVLEAFCQPTPGDDTSASPPSLNDSDDQNTPEKPSSDADEKKTEENEDEVTSEETPAAPSDLKDGENLNEGLTNAEIQKEILQSLSTHHGIPCEEANAGQNAVQEEEDSAFPPPPPPVFFKDDSEVPFASALCPSEADGSVLNEHTEESGQDPTCASAESEAPPEKRPAALSRFAEAVAMAVHRSGRQSLSKTPEVSGDPHGPLQPPAMSTYQYGA</sequence>
<feature type="compositionally biased region" description="Polar residues" evidence="1">
    <location>
        <begin position="325"/>
        <end position="335"/>
    </location>
</feature>
<feature type="compositionally biased region" description="Pro residues" evidence="1">
    <location>
        <begin position="402"/>
        <end position="411"/>
    </location>
</feature>
<evidence type="ECO:0000259" key="2">
    <source>
        <dbReference type="Pfam" id="PF09469"/>
    </source>
</evidence>
<evidence type="ECO:0000313" key="4">
    <source>
        <dbReference type="Proteomes" id="UP000694383"/>
    </source>
</evidence>
<feature type="compositionally biased region" description="Low complexity" evidence="1">
    <location>
        <begin position="388"/>
        <end position="401"/>
    </location>
</feature>
<feature type="compositionally biased region" description="Basic and acidic residues" evidence="1">
    <location>
        <begin position="375"/>
        <end position="387"/>
    </location>
</feature>
<feature type="compositionally biased region" description="Low complexity" evidence="1">
    <location>
        <begin position="31"/>
        <end position="40"/>
    </location>
</feature>
<feature type="region of interest" description="Disordered" evidence="1">
    <location>
        <begin position="516"/>
        <end position="718"/>
    </location>
</feature>
<reference evidence="3" key="2">
    <citation type="submission" date="2025-09" db="UniProtKB">
        <authorList>
            <consortium name="Ensembl"/>
        </authorList>
    </citation>
    <scope>IDENTIFICATION</scope>
</reference>
<proteinExistence type="predicted"/>
<feature type="compositionally biased region" description="Basic residues" evidence="1">
    <location>
        <begin position="268"/>
        <end position="280"/>
    </location>
</feature>
<keyword evidence="4" id="KW-1185">Reference proteome</keyword>
<dbReference type="PANTHER" id="PTHR21557">
    <property type="entry name" value="CORDON-BLEU"/>
    <property type="match status" value="1"/>
</dbReference>
<dbReference type="AlphaFoldDB" id="A0A8C8A8R3"/>
<feature type="compositionally biased region" description="Polar residues" evidence="1">
    <location>
        <begin position="618"/>
        <end position="635"/>
    </location>
</feature>
<feature type="region of interest" description="Disordered" evidence="1">
    <location>
        <begin position="347"/>
        <end position="424"/>
    </location>
</feature>
<dbReference type="Ensembl" id="ENSOSIT00000054017.1">
    <property type="protein sequence ID" value="ENSOSIP00000051443.1"/>
    <property type="gene ID" value="ENSOSIG00000023856.1"/>
</dbReference>
<dbReference type="GeneTree" id="ENSGT00530000063608"/>
<reference evidence="3" key="1">
    <citation type="submission" date="2025-08" db="UniProtKB">
        <authorList>
            <consortium name="Ensembl"/>
        </authorList>
    </citation>
    <scope>IDENTIFICATION</scope>
</reference>
<dbReference type="GO" id="GO:0003785">
    <property type="term" value="F:actin monomer binding"/>
    <property type="evidence" value="ECO:0007669"/>
    <property type="project" value="InterPro"/>
</dbReference>
<feature type="region of interest" description="Disordered" evidence="1">
    <location>
        <begin position="241"/>
        <end position="260"/>
    </location>
</feature>
<feature type="domain" description="Cordon-bleu ubiquitin-like" evidence="2">
    <location>
        <begin position="159"/>
        <end position="240"/>
    </location>
</feature>